<proteinExistence type="predicted"/>
<evidence type="ECO:0000313" key="1">
    <source>
        <dbReference type="EMBL" id="MEE1673279.1"/>
    </source>
</evidence>
<comment type="caution">
    <text evidence="1">The sequence shown here is derived from an EMBL/GenBank/DDBJ whole genome shotgun (WGS) entry which is preliminary data.</text>
</comment>
<gene>
    <name evidence="1" type="ORF">SNR37_002695</name>
</gene>
<organism evidence="1 2">
    <name type="scientific">Agarivorans aestuarii</name>
    <dbReference type="NCBI Taxonomy" id="1563703"/>
    <lineage>
        <taxon>Bacteria</taxon>
        <taxon>Pseudomonadati</taxon>
        <taxon>Pseudomonadota</taxon>
        <taxon>Gammaproteobacteria</taxon>
        <taxon>Alteromonadales</taxon>
        <taxon>Alteromonadaceae</taxon>
        <taxon>Agarivorans</taxon>
    </lineage>
</organism>
<dbReference type="Proteomes" id="UP001310248">
    <property type="component" value="Unassembled WGS sequence"/>
</dbReference>
<dbReference type="RefSeq" id="WP_329774619.1">
    <property type="nucleotide sequence ID" value="NZ_JAYDYW010000004.1"/>
</dbReference>
<accession>A0ABU7G2R7</accession>
<keyword evidence="2" id="KW-1185">Reference proteome</keyword>
<dbReference type="Pfam" id="PF11279">
    <property type="entry name" value="DUF3080"/>
    <property type="match status" value="1"/>
</dbReference>
<reference evidence="2" key="1">
    <citation type="submission" date="2023-07" db="EMBL/GenBank/DDBJ databases">
        <title>Draft genome sequence of Agarivorans aestuarii strain ZMCS4, a CAZymes producing bacteria isolated from the marine brown algae Clodostephus spongiosus.</title>
        <authorList>
            <person name="Lorente B."/>
            <person name="Cabral C."/>
            <person name="Frias J."/>
            <person name="Faria J."/>
            <person name="Toubarro D."/>
        </authorList>
    </citation>
    <scope>NUCLEOTIDE SEQUENCE [LARGE SCALE GENOMIC DNA]</scope>
    <source>
        <strain evidence="2">ZMCS4</strain>
    </source>
</reference>
<dbReference type="EMBL" id="JAYDYW010000004">
    <property type="protein sequence ID" value="MEE1673279.1"/>
    <property type="molecule type" value="Genomic_DNA"/>
</dbReference>
<sequence length="330" mass="37433">MSKKQFTLYLFILSSIAAGAYGVLHWLKPPSERLFLNYSARLNRVLSISIEAPNQAPTLPTISWRNSLQVEPELTLSLLDSLALKTCGLDQLVFEKNSSLGKHASADYRLVWHTEFIGGLQTCLNDPQLKPELSTSLTHILETKLAAIDVYWHNYLLNEQSLRHLWISQQRLSVNPLSAYRALALNLQELSHIHKQLNVSNTIDKEQLLSLSERLQKGASIVALLQELNATSAWLNQVSAALASRQFRCHESEDKYQILQNILSKVYTLKVQDYLAELDQSAGLVLLSLSPLMQQSHPLLLERAHAIHDEFKQANRQHVTQWKLILESCN</sequence>
<dbReference type="InterPro" id="IPR021431">
    <property type="entry name" value="DUF3080"/>
</dbReference>
<evidence type="ECO:0000313" key="2">
    <source>
        <dbReference type="Proteomes" id="UP001310248"/>
    </source>
</evidence>
<protein>
    <submittedName>
        <fullName evidence="1">DUF3080 family protein</fullName>
    </submittedName>
</protein>
<name>A0ABU7G2R7_9ALTE</name>